<feature type="transmembrane region" description="Helical" evidence="4">
    <location>
        <begin position="159"/>
        <end position="184"/>
    </location>
</feature>
<feature type="transmembrane region" description="Helical" evidence="4">
    <location>
        <begin position="518"/>
        <end position="539"/>
    </location>
</feature>
<feature type="transmembrane region" description="Helical" evidence="4">
    <location>
        <begin position="324"/>
        <end position="342"/>
    </location>
</feature>
<keyword evidence="4" id="KW-0472">Membrane</keyword>
<dbReference type="SUPFAM" id="SSF103473">
    <property type="entry name" value="MFS general substrate transporter"/>
    <property type="match status" value="1"/>
</dbReference>
<evidence type="ECO:0000256" key="1">
    <source>
        <dbReference type="ARBA" id="ARBA00004141"/>
    </source>
</evidence>
<evidence type="ECO:0000256" key="2">
    <source>
        <dbReference type="ARBA" id="ARBA00006727"/>
    </source>
</evidence>
<dbReference type="PANTHER" id="PTHR11360:SF284">
    <property type="entry name" value="EG:103B4.3 PROTEIN-RELATED"/>
    <property type="match status" value="1"/>
</dbReference>
<feature type="transmembrane region" description="Helical" evidence="4">
    <location>
        <begin position="399"/>
        <end position="417"/>
    </location>
</feature>
<comment type="caution">
    <text evidence="6">The sequence shown here is derived from an EMBL/GenBank/DDBJ whole genome shotgun (WGS) entry which is preliminary data.</text>
</comment>
<evidence type="ECO:0000259" key="5">
    <source>
        <dbReference type="PROSITE" id="PS50850"/>
    </source>
</evidence>
<reference evidence="6" key="1">
    <citation type="journal article" date="2020" name="Fungal Divers.">
        <title>Resolving the Mortierellaceae phylogeny through synthesis of multi-gene phylogenetics and phylogenomics.</title>
        <authorList>
            <person name="Vandepol N."/>
            <person name="Liber J."/>
            <person name="Desiro A."/>
            <person name="Na H."/>
            <person name="Kennedy M."/>
            <person name="Barry K."/>
            <person name="Grigoriev I.V."/>
            <person name="Miller A.N."/>
            <person name="O'Donnell K."/>
            <person name="Stajich J.E."/>
            <person name="Bonito G."/>
        </authorList>
    </citation>
    <scope>NUCLEOTIDE SEQUENCE</scope>
    <source>
        <strain evidence="6">NRRL 6426</strain>
    </source>
</reference>
<protein>
    <recommendedName>
        <fullName evidence="5">Major facilitator superfamily (MFS) profile domain-containing protein</fullName>
    </recommendedName>
</protein>
<feature type="compositionally biased region" description="Basic residues" evidence="3">
    <location>
        <begin position="57"/>
        <end position="66"/>
    </location>
</feature>
<sequence length="551" mass="58547">MSSPTEPTTTASSGEAVVTEDNNRLSAYIPVSTLAMTFENPSSTSLTLPADLETPHHHPHTARPRSTRAPSVISGKLELDDTLSNATHSNITHVGEDNYEEYDRKSVKNGGSGVSKIECTHDSAITHKTEESLEDGVLDNSDNASIIDGRIVNYPEGGFGWLVVLASFIVNFWAFAPNITFGVYQAYFLQADTFPGALPTDISWVGSIGTAAMFIPGPFVAPLTRLLGLKAVVAIGIILASLGLILASFFTQLWHLYVTQGFLFGVGGGLVFFSSISVTAQYFEKRRGLANGIAVAGSGIGGLSLAPLTRYLIAQVGIRWCQRIMGFAVLGFMSAVFAFIRPRVQVVKKGPIFDLSLIRVPGFLYLMATAFVVTFGYMVPVFLIPTYSNVELGQTPATSANLISIFSGINAASRIVLGVAADKLGRTNTLFTCCFLAGASCLAIWSVASNIQILTGFMVVYGLFGGGFISIFPVVVAQVVGIERLSAALGILYFGNVVGNLLGAPIATAIMHAQGGKYIGAIIFAGLSPVVAAFFVLVIRFRINKKVLAIA</sequence>
<gene>
    <name evidence="6" type="ORF">BG015_002638</name>
</gene>
<organism evidence="6 7">
    <name type="scientific">Linnemannia schmuckeri</name>
    <dbReference type="NCBI Taxonomy" id="64567"/>
    <lineage>
        <taxon>Eukaryota</taxon>
        <taxon>Fungi</taxon>
        <taxon>Fungi incertae sedis</taxon>
        <taxon>Mucoromycota</taxon>
        <taxon>Mortierellomycotina</taxon>
        <taxon>Mortierellomycetes</taxon>
        <taxon>Mortierellales</taxon>
        <taxon>Mortierellaceae</taxon>
        <taxon>Linnemannia</taxon>
    </lineage>
</organism>
<dbReference type="InterPro" id="IPR020846">
    <property type="entry name" value="MFS_dom"/>
</dbReference>
<feature type="transmembrane region" description="Helical" evidence="4">
    <location>
        <begin position="290"/>
        <end position="312"/>
    </location>
</feature>
<feature type="domain" description="Major facilitator superfamily (MFS) profile" evidence="5">
    <location>
        <begin position="159"/>
        <end position="544"/>
    </location>
</feature>
<evidence type="ECO:0000313" key="7">
    <source>
        <dbReference type="Proteomes" id="UP000748756"/>
    </source>
</evidence>
<feature type="region of interest" description="Disordered" evidence="3">
    <location>
        <begin position="41"/>
        <end position="70"/>
    </location>
</feature>
<dbReference type="Proteomes" id="UP000748756">
    <property type="component" value="Unassembled WGS sequence"/>
</dbReference>
<dbReference type="InterPro" id="IPR011701">
    <property type="entry name" value="MFS"/>
</dbReference>
<dbReference type="GO" id="GO:0022857">
    <property type="term" value="F:transmembrane transporter activity"/>
    <property type="evidence" value="ECO:0007669"/>
    <property type="project" value="InterPro"/>
</dbReference>
<accession>A0A9P5RRQ8</accession>
<feature type="transmembrane region" description="Helical" evidence="4">
    <location>
        <begin position="204"/>
        <end position="224"/>
    </location>
</feature>
<keyword evidence="4" id="KW-1133">Transmembrane helix</keyword>
<dbReference type="AlphaFoldDB" id="A0A9P5RRQ8"/>
<comment type="similarity">
    <text evidence="2">Belongs to the major facilitator superfamily. Monocarboxylate porter (TC 2.A.1.13) family.</text>
</comment>
<evidence type="ECO:0000313" key="6">
    <source>
        <dbReference type="EMBL" id="KAF9137696.1"/>
    </source>
</evidence>
<feature type="transmembrane region" description="Helical" evidence="4">
    <location>
        <begin position="454"/>
        <end position="476"/>
    </location>
</feature>
<feature type="transmembrane region" description="Helical" evidence="4">
    <location>
        <begin position="262"/>
        <end position="283"/>
    </location>
</feature>
<dbReference type="OrthoDB" id="2213137at2759"/>
<feature type="transmembrane region" description="Helical" evidence="4">
    <location>
        <begin position="363"/>
        <end position="387"/>
    </location>
</feature>
<keyword evidence="4" id="KW-0812">Transmembrane</keyword>
<dbReference type="CDD" id="cd17352">
    <property type="entry name" value="MFS_MCT_SLC16"/>
    <property type="match status" value="1"/>
</dbReference>
<evidence type="ECO:0000256" key="3">
    <source>
        <dbReference type="SAM" id="MobiDB-lite"/>
    </source>
</evidence>
<dbReference type="Pfam" id="PF07690">
    <property type="entry name" value="MFS_1"/>
    <property type="match status" value="1"/>
</dbReference>
<dbReference type="InterPro" id="IPR050327">
    <property type="entry name" value="Proton-linked_MCT"/>
</dbReference>
<dbReference type="InterPro" id="IPR036259">
    <property type="entry name" value="MFS_trans_sf"/>
</dbReference>
<feature type="transmembrane region" description="Helical" evidence="4">
    <location>
        <begin position="488"/>
        <end position="512"/>
    </location>
</feature>
<proteinExistence type="inferred from homology"/>
<dbReference type="Gene3D" id="1.20.1250.20">
    <property type="entry name" value="MFS general substrate transporter like domains"/>
    <property type="match status" value="2"/>
</dbReference>
<comment type="subcellular location">
    <subcellularLocation>
        <location evidence="1">Membrane</location>
        <topology evidence="1">Multi-pass membrane protein</topology>
    </subcellularLocation>
</comment>
<keyword evidence="7" id="KW-1185">Reference proteome</keyword>
<feature type="transmembrane region" description="Helical" evidence="4">
    <location>
        <begin position="231"/>
        <end position="250"/>
    </location>
</feature>
<feature type="transmembrane region" description="Helical" evidence="4">
    <location>
        <begin position="429"/>
        <end position="448"/>
    </location>
</feature>
<dbReference type="PROSITE" id="PS50850">
    <property type="entry name" value="MFS"/>
    <property type="match status" value="1"/>
</dbReference>
<dbReference type="GO" id="GO:0016020">
    <property type="term" value="C:membrane"/>
    <property type="evidence" value="ECO:0007669"/>
    <property type="project" value="UniProtKB-SubCell"/>
</dbReference>
<dbReference type="EMBL" id="JAAAUQ010001535">
    <property type="protein sequence ID" value="KAF9137696.1"/>
    <property type="molecule type" value="Genomic_DNA"/>
</dbReference>
<evidence type="ECO:0000256" key="4">
    <source>
        <dbReference type="SAM" id="Phobius"/>
    </source>
</evidence>
<dbReference type="PANTHER" id="PTHR11360">
    <property type="entry name" value="MONOCARBOXYLATE TRANSPORTER"/>
    <property type="match status" value="1"/>
</dbReference>
<name>A0A9P5RRQ8_9FUNG</name>